<reference evidence="1 2" key="1">
    <citation type="submission" date="2011-01" db="EMBL/GenBank/DDBJ databases">
        <authorList>
            <person name="Muzny D."/>
            <person name="Qin X."/>
            <person name="Deng J."/>
            <person name="Jiang H."/>
            <person name="Liu Y."/>
            <person name="Qu J."/>
            <person name="Song X.-Z."/>
            <person name="Zhang L."/>
            <person name="Thornton R."/>
            <person name="Coyle M."/>
            <person name="Francisco L."/>
            <person name="Jackson L."/>
            <person name="Javaid M."/>
            <person name="Korchina V."/>
            <person name="Kovar C."/>
            <person name="Mata R."/>
            <person name="Mathew T."/>
            <person name="Ngo R."/>
            <person name="Nguyen L."/>
            <person name="Nguyen N."/>
            <person name="Okwuonu G."/>
            <person name="Ongeri F."/>
            <person name="Pham C."/>
            <person name="Simmons D."/>
            <person name="Wilczek-Boney K."/>
            <person name="Hale W."/>
            <person name="Jakkamsetti A."/>
            <person name="Pham P."/>
            <person name="Ruth R."/>
            <person name="San Lucas F."/>
            <person name="Warren J."/>
            <person name="Zhang J."/>
            <person name="Zhao Z."/>
            <person name="Zhou C."/>
            <person name="Zhu D."/>
            <person name="Lee S."/>
            <person name="Bess C."/>
            <person name="Blankenburg K."/>
            <person name="Forbes L."/>
            <person name="Fu Q."/>
            <person name="Gubbala S."/>
            <person name="Hirani K."/>
            <person name="Jayaseelan J.C."/>
            <person name="Lara F."/>
            <person name="Munidasa M."/>
            <person name="Palculict T."/>
            <person name="Patil S."/>
            <person name="Pu L.-L."/>
            <person name="Saada N."/>
            <person name="Tang L."/>
            <person name="Weissenberger G."/>
            <person name="Zhu Y."/>
            <person name="Hemphill L."/>
            <person name="Shang Y."/>
            <person name="Youmans B."/>
            <person name="Ayvaz T."/>
            <person name="Ross M."/>
            <person name="Santibanez J."/>
            <person name="Aqrawi P."/>
            <person name="Gross S."/>
            <person name="Joshi V."/>
            <person name="Fowler G."/>
            <person name="Nazareth L."/>
            <person name="Reid J."/>
            <person name="Worley K."/>
            <person name="Petrosino J."/>
            <person name="Highlander S."/>
            <person name="Gibbs R."/>
        </authorList>
    </citation>
    <scope>NUCLEOTIDE SEQUENCE [LARGE SCALE GENOMIC DNA]</scope>
    <source>
        <strain evidence="1 2">ATCC 33394</strain>
    </source>
</reference>
<gene>
    <name evidence="1" type="ORF">HMPREF9098_0643</name>
</gene>
<comment type="caution">
    <text evidence="1">The sequence shown here is derived from an EMBL/GenBank/DDBJ whole genome shotgun (WGS) entry which is preliminary data.</text>
</comment>
<name>F0EXT3_9NEIS</name>
<evidence type="ECO:0000313" key="2">
    <source>
        <dbReference type="Proteomes" id="UP000004088"/>
    </source>
</evidence>
<dbReference type="STRING" id="888741.HMPREF9098_0643"/>
<sequence length="41" mass="4462">MCGWVGKKQPAPVWGRQGGHECPSQCCVAACRLLFTQNARS</sequence>
<organism evidence="1 2">
    <name type="scientific">Kingella denitrificans ATCC 33394</name>
    <dbReference type="NCBI Taxonomy" id="888741"/>
    <lineage>
        <taxon>Bacteria</taxon>
        <taxon>Pseudomonadati</taxon>
        <taxon>Pseudomonadota</taxon>
        <taxon>Betaproteobacteria</taxon>
        <taxon>Neisseriales</taxon>
        <taxon>Neisseriaceae</taxon>
        <taxon>Kingella</taxon>
    </lineage>
</organism>
<dbReference type="HOGENOM" id="CLU_3271366_0_0_4"/>
<dbReference type="Proteomes" id="UP000004088">
    <property type="component" value="Unassembled WGS sequence"/>
</dbReference>
<keyword evidence="2" id="KW-1185">Reference proteome</keyword>
<proteinExistence type="predicted"/>
<dbReference type="AlphaFoldDB" id="F0EXT3"/>
<accession>F0EXT3</accession>
<evidence type="ECO:0000313" key="1">
    <source>
        <dbReference type="EMBL" id="EGC17832.1"/>
    </source>
</evidence>
<protein>
    <submittedName>
        <fullName evidence="1">Uncharacterized protein</fullName>
    </submittedName>
</protein>
<dbReference type="EMBL" id="AEWV01000013">
    <property type="protein sequence ID" value="EGC17832.1"/>
    <property type="molecule type" value="Genomic_DNA"/>
</dbReference>